<feature type="compositionally biased region" description="Acidic residues" evidence="1">
    <location>
        <begin position="118"/>
        <end position="127"/>
    </location>
</feature>
<organism evidence="2">
    <name type="scientific">Kwoniella pini CBS 10737</name>
    <dbReference type="NCBI Taxonomy" id="1296096"/>
    <lineage>
        <taxon>Eukaryota</taxon>
        <taxon>Fungi</taxon>
        <taxon>Dikarya</taxon>
        <taxon>Basidiomycota</taxon>
        <taxon>Agaricomycotina</taxon>
        <taxon>Tremellomycetes</taxon>
        <taxon>Tremellales</taxon>
        <taxon>Cryptococcaceae</taxon>
        <taxon>Kwoniella</taxon>
    </lineage>
</organism>
<feature type="compositionally biased region" description="Basic and acidic residues" evidence="1">
    <location>
        <begin position="188"/>
        <end position="206"/>
    </location>
</feature>
<evidence type="ECO:0000256" key="1">
    <source>
        <dbReference type="SAM" id="MobiDB-lite"/>
    </source>
</evidence>
<evidence type="ECO:0000313" key="4">
    <source>
        <dbReference type="Proteomes" id="UP000094020"/>
    </source>
</evidence>
<reference evidence="3" key="4">
    <citation type="submission" date="2024-02" db="EMBL/GenBank/DDBJ databases">
        <title>Comparative genomics of Cryptococcus and Kwoniella reveals pathogenesis evolution and contrasting modes of karyotype evolution via chromosome fusion or intercentromeric recombination.</title>
        <authorList>
            <person name="Coelho M.A."/>
            <person name="David-Palma M."/>
            <person name="Shea T."/>
            <person name="Bowers K."/>
            <person name="McGinley-Smith S."/>
            <person name="Mohammad A.W."/>
            <person name="Gnirke A."/>
            <person name="Yurkov A.M."/>
            <person name="Nowrousian M."/>
            <person name="Sun S."/>
            <person name="Cuomo C.A."/>
            <person name="Heitman J."/>
        </authorList>
    </citation>
    <scope>NUCLEOTIDE SEQUENCE</scope>
    <source>
        <strain evidence="3">CBS 10737</strain>
    </source>
</reference>
<dbReference type="EMBL" id="CP144522">
    <property type="protein sequence ID" value="WWC69296.1"/>
    <property type="molecule type" value="Genomic_DNA"/>
</dbReference>
<dbReference type="Proteomes" id="UP000094020">
    <property type="component" value="Chromosome 4"/>
</dbReference>
<dbReference type="OrthoDB" id="2565299at2759"/>
<dbReference type="KEGG" id="kpin:30170129"/>
<dbReference type="EMBL" id="KI894008">
    <property type="protein sequence ID" value="OCF52470.1"/>
    <property type="molecule type" value="Genomic_DNA"/>
</dbReference>
<reference evidence="3" key="2">
    <citation type="submission" date="2013-07" db="EMBL/GenBank/DDBJ databases">
        <authorList>
            <consortium name="The Broad Institute Genome Sequencing Platform"/>
            <person name="Cuomo C."/>
            <person name="Litvintseva A."/>
            <person name="Chen Y."/>
            <person name="Heitman J."/>
            <person name="Sun S."/>
            <person name="Springer D."/>
            <person name="Dromer F."/>
            <person name="Young S.K."/>
            <person name="Zeng Q."/>
            <person name="Gargeya S."/>
            <person name="Fitzgerald M."/>
            <person name="Abouelleil A."/>
            <person name="Alvarado L."/>
            <person name="Berlin A.M."/>
            <person name="Chapman S.B."/>
            <person name="Dewar J."/>
            <person name="Goldberg J."/>
            <person name="Griggs A."/>
            <person name="Gujja S."/>
            <person name="Hansen M."/>
            <person name="Howarth C."/>
            <person name="Imamovic A."/>
            <person name="Larimer J."/>
            <person name="McCowan C."/>
            <person name="Murphy C."/>
            <person name="Pearson M."/>
            <person name="Priest M."/>
            <person name="Roberts A."/>
            <person name="Saif S."/>
            <person name="Shea T."/>
            <person name="Sykes S."/>
            <person name="Wortman J."/>
            <person name="Nusbaum C."/>
            <person name="Birren B."/>
        </authorList>
    </citation>
    <scope>NUCLEOTIDE SEQUENCE</scope>
    <source>
        <strain evidence="3">CBS 10737</strain>
    </source>
</reference>
<feature type="region of interest" description="Disordered" evidence="1">
    <location>
        <begin position="105"/>
        <end position="323"/>
    </location>
</feature>
<proteinExistence type="predicted"/>
<reference evidence="2" key="3">
    <citation type="submission" date="2016-07" db="EMBL/GenBank/DDBJ databases">
        <title>Evolution of pathogenesis and genome organization in the Tremellales.</title>
        <authorList>
            <person name="Cuomo C."/>
            <person name="Litvintseva A."/>
            <person name="Heitman J."/>
            <person name="Chen Y."/>
            <person name="Sun S."/>
            <person name="Springer D."/>
            <person name="Dromer F."/>
            <person name="Young S."/>
            <person name="Zeng Q."/>
            <person name="Chapman S."/>
            <person name="Gujja S."/>
            <person name="Saif S."/>
            <person name="Birren B."/>
        </authorList>
    </citation>
    <scope>NUCLEOTIDE SEQUENCE</scope>
    <source>
        <strain evidence="2">CBS 10737</strain>
    </source>
</reference>
<feature type="compositionally biased region" description="Basic residues" evidence="1">
    <location>
        <begin position="312"/>
        <end position="323"/>
    </location>
</feature>
<dbReference type="GeneID" id="30170129"/>
<accession>A0A1B9IAL7</accession>
<dbReference type="RefSeq" id="XP_019013689.1">
    <property type="nucleotide sequence ID" value="XM_019153528.1"/>
</dbReference>
<feature type="compositionally biased region" description="Polar residues" evidence="1">
    <location>
        <begin position="293"/>
        <end position="308"/>
    </location>
</feature>
<sequence length="323" mass="35647">MSQLQTQKQISDNQPSNEALSLSASIFLNSIDSWIPKSFGKEIQSTSNSGDQGLVGLLKPTTINGHIEDRLGLGHPDLLQGSTSNRPIQRNGLISLSRKLNLEKKSKSSNGLQSVNLLEDDDEEEDESKFKSISKKKITSIDPFGGSKKRKKDPFSVGSNNSNGIKSKLNPPVPTSIPPQLKFNVDTNIDHREIEVDRENDVEKSSSEVPKVPSRQTTPVSPLPSPVESSTFPYNGPGPFGPPVKSKLKRLLHDDENESVEKTKSVQRAVSVDTEPKKQNIYHEVKGHIQKGDVSNDSPLSPQKLSKTQMRREKRKKAKLSKS</sequence>
<feature type="compositionally biased region" description="Basic and acidic residues" evidence="1">
    <location>
        <begin position="274"/>
        <end position="291"/>
    </location>
</feature>
<evidence type="ECO:0000313" key="2">
    <source>
        <dbReference type="EMBL" id="OCF52470.1"/>
    </source>
</evidence>
<dbReference type="AlphaFoldDB" id="A0A1B9IAL7"/>
<gene>
    <name evidence="2" type="ORF">I206_01760</name>
    <name evidence="3" type="ORF">I206_103234</name>
</gene>
<protein>
    <submittedName>
        <fullName evidence="2">Uncharacterized protein</fullName>
    </submittedName>
</protein>
<evidence type="ECO:0000313" key="3">
    <source>
        <dbReference type="EMBL" id="WWC69296.1"/>
    </source>
</evidence>
<keyword evidence="4" id="KW-1185">Reference proteome</keyword>
<dbReference type="STRING" id="1296096.A0A1B9IAL7"/>
<name>A0A1B9IAL7_9TREE</name>
<feature type="compositionally biased region" description="Basic and acidic residues" evidence="1">
    <location>
        <begin position="251"/>
        <end position="264"/>
    </location>
</feature>
<reference evidence="2" key="1">
    <citation type="submission" date="2013-07" db="EMBL/GenBank/DDBJ databases">
        <title>The Genome Sequence of Cryptococcus pinus CBS10737.</title>
        <authorList>
            <consortium name="The Broad Institute Genome Sequencing Platform"/>
            <person name="Cuomo C."/>
            <person name="Litvintseva A."/>
            <person name="Chen Y."/>
            <person name="Heitman J."/>
            <person name="Sun S."/>
            <person name="Springer D."/>
            <person name="Dromer F."/>
            <person name="Young S.K."/>
            <person name="Zeng Q."/>
            <person name="Gargeya S."/>
            <person name="Fitzgerald M."/>
            <person name="Abouelleil A."/>
            <person name="Alvarado L."/>
            <person name="Berlin A.M."/>
            <person name="Chapman S.B."/>
            <person name="Dewar J."/>
            <person name="Goldberg J."/>
            <person name="Griggs A."/>
            <person name="Gujja S."/>
            <person name="Hansen M."/>
            <person name="Howarth C."/>
            <person name="Imamovic A."/>
            <person name="Larimer J."/>
            <person name="McCowan C."/>
            <person name="Murphy C."/>
            <person name="Pearson M."/>
            <person name="Priest M."/>
            <person name="Roberts A."/>
            <person name="Saif S."/>
            <person name="Shea T."/>
            <person name="Sykes S."/>
            <person name="Wortman J."/>
            <person name="Nusbaum C."/>
            <person name="Birren B."/>
        </authorList>
    </citation>
    <scope>NUCLEOTIDE SEQUENCE [LARGE SCALE GENOMIC DNA]</scope>
    <source>
        <strain evidence="2">CBS 10737</strain>
    </source>
</reference>